<evidence type="ECO:0000313" key="3">
    <source>
        <dbReference type="Proteomes" id="UP000504607"/>
    </source>
</evidence>
<keyword evidence="3" id="KW-1185">Reference proteome</keyword>
<dbReference type="InParanoid" id="A0A6I9QPF5"/>
<dbReference type="FunCoup" id="A0A6I9QPF5">
    <property type="interactions" value="2215"/>
</dbReference>
<feature type="compositionally biased region" description="Polar residues" evidence="1">
    <location>
        <begin position="136"/>
        <end position="151"/>
    </location>
</feature>
<dbReference type="AlphaFoldDB" id="A0A6I9QPF5"/>
<keyword evidence="2" id="KW-0812">Transmembrane</keyword>
<feature type="transmembrane region" description="Helical" evidence="2">
    <location>
        <begin position="209"/>
        <end position="226"/>
    </location>
</feature>
<evidence type="ECO:0000313" key="4">
    <source>
        <dbReference type="RefSeq" id="XP_010913151.1"/>
    </source>
</evidence>
<evidence type="ECO:0000256" key="2">
    <source>
        <dbReference type="SAM" id="Phobius"/>
    </source>
</evidence>
<dbReference type="Proteomes" id="UP000504607">
    <property type="component" value="Chromosome 2"/>
</dbReference>
<organism evidence="3 4">
    <name type="scientific">Elaeis guineensis var. tenera</name>
    <name type="common">Oil palm</name>
    <dbReference type="NCBI Taxonomy" id="51953"/>
    <lineage>
        <taxon>Eukaryota</taxon>
        <taxon>Viridiplantae</taxon>
        <taxon>Streptophyta</taxon>
        <taxon>Embryophyta</taxon>
        <taxon>Tracheophyta</taxon>
        <taxon>Spermatophyta</taxon>
        <taxon>Magnoliopsida</taxon>
        <taxon>Liliopsida</taxon>
        <taxon>Arecaceae</taxon>
        <taxon>Arecoideae</taxon>
        <taxon>Cocoseae</taxon>
        <taxon>Elaeidinae</taxon>
        <taxon>Elaeis</taxon>
    </lineage>
</organism>
<dbReference type="PANTHER" id="PTHR37222:SF1">
    <property type="entry name" value="OS02G0718000 PROTEIN"/>
    <property type="match status" value="1"/>
</dbReference>
<evidence type="ECO:0000256" key="1">
    <source>
        <dbReference type="SAM" id="MobiDB-lite"/>
    </source>
</evidence>
<gene>
    <name evidence="4" type="primary">LOC105038923</name>
</gene>
<accession>A0A6I9QPF5</accession>
<keyword evidence="2" id="KW-1133">Transmembrane helix</keyword>
<sequence length="288" mass="31766">MASFLSRRLTHKLLPRDPKNPNLNSFTAVLQPNSHLRTLCNGLTPLPLDSPKSNPSFLKSYPISPRNLQSQSLFRQSPTIPNLGPYSSLSSINPRIYVLKSHSNLFKIVTLDPPGGPNRKTPARNFSSSSPENSSDAGDTSRSTGFQHQEITGPTVERDVSALANETRQLLDSLSKSIYHLSTTLAVLGIGHLGLGAWIAYAVRPPDEVLIQGLMAFAFPFSLAFLMRRSLKPITFFRKMEEQGRLQILTLTLQVSKSVNLLFLRTRVVSVCCILGISAGSLVTLWLR</sequence>
<feature type="transmembrane region" description="Helical" evidence="2">
    <location>
        <begin position="268"/>
        <end position="287"/>
    </location>
</feature>
<dbReference type="GeneID" id="105038923"/>
<feature type="region of interest" description="Disordered" evidence="1">
    <location>
        <begin position="110"/>
        <end position="151"/>
    </location>
</feature>
<name>A0A6I9QPF5_ELAGV</name>
<feature type="transmembrane region" description="Helical" evidence="2">
    <location>
        <begin position="178"/>
        <end position="203"/>
    </location>
</feature>
<dbReference type="OrthoDB" id="1908269at2759"/>
<proteinExistence type="predicted"/>
<protein>
    <submittedName>
        <fullName evidence="4">Uncharacterized protein LOC105038923</fullName>
    </submittedName>
</protein>
<dbReference type="PANTHER" id="PTHR37222">
    <property type="entry name" value="OS02G0718000 PROTEIN"/>
    <property type="match status" value="1"/>
</dbReference>
<keyword evidence="2" id="KW-0472">Membrane</keyword>
<dbReference type="KEGG" id="egu:105038923"/>
<reference evidence="4" key="1">
    <citation type="submission" date="2025-08" db="UniProtKB">
        <authorList>
            <consortium name="RefSeq"/>
        </authorList>
    </citation>
    <scope>IDENTIFICATION</scope>
</reference>
<dbReference type="RefSeq" id="XP_073099169.1">
    <property type="nucleotide sequence ID" value="XM_073243068.1"/>
</dbReference>
<dbReference type="RefSeq" id="XP_010913151.1">
    <property type="nucleotide sequence ID" value="XM_010914849.3"/>
</dbReference>
<dbReference type="RefSeq" id="XP_073099170.1">
    <property type="nucleotide sequence ID" value="XM_073243069.1"/>
</dbReference>